<dbReference type="InterPro" id="IPR001647">
    <property type="entry name" value="HTH_TetR"/>
</dbReference>
<feature type="DNA-binding region" description="H-T-H motif" evidence="2">
    <location>
        <begin position="48"/>
        <end position="67"/>
    </location>
</feature>
<dbReference type="InterPro" id="IPR055155">
    <property type="entry name" value="SMU_134-like_C"/>
</dbReference>
<dbReference type="HOGENOM" id="CLU_069356_46_0_9"/>
<proteinExistence type="evidence at protein level"/>
<organism evidence="5 6">
    <name type="scientific">Streptococcus mutans serotype c (strain ATCC 700610 / UA159)</name>
    <dbReference type="NCBI Taxonomy" id="210007"/>
    <lineage>
        <taxon>Bacteria</taxon>
        <taxon>Bacillati</taxon>
        <taxon>Bacillota</taxon>
        <taxon>Bacilli</taxon>
        <taxon>Lactobacillales</taxon>
        <taxon>Streptococcaceae</taxon>
        <taxon>Streptococcus</taxon>
    </lineage>
</organism>
<reference evidence="5 6" key="1">
    <citation type="journal article" date="2002" name="Proc. Natl. Acad. Sci. U.S.A.">
        <title>Genome sequence of Streptococcus mutans UA159, a cariogenic dental pathogen.</title>
        <authorList>
            <person name="Ajdic D."/>
            <person name="McShan W.M."/>
            <person name="McLaughlin R.E."/>
            <person name="Savic G."/>
            <person name="Chang J."/>
            <person name="Carson M.B."/>
            <person name="Primeaux C."/>
            <person name="Tian R."/>
            <person name="Kenton S."/>
            <person name="Jia H."/>
            <person name="Lin S."/>
            <person name="Qian Y."/>
            <person name="Li S."/>
            <person name="Zhu H."/>
            <person name="Najar F."/>
            <person name="Lai H."/>
            <person name="White J."/>
            <person name="Roe B.A."/>
            <person name="Ferretti J.J."/>
        </authorList>
    </citation>
    <scope>NUCLEOTIDE SEQUENCE [LARGE SCALE GENOMIC DNA]</scope>
    <source>
        <strain evidence="6">ATCC 700610 / UA159</strain>
    </source>
</reference>
<protein>
    <submittedName>
        <fullName evidence="5">Transcriptional regulator (TetR/AcrR family)</fullName>
    </submittedName>
</protein>
<evidence type="ECO:0000256" key="3">
    <source>
        <dbReference type="SAM" id="MobiDB-lite"/>
    </source>
</evidence>
<dbReference type="Pfam" id="PF00440">
    <property type="entry name" value="TetR_N"/>
    <property type="match status" value="1"/>
</dbReference>
<dbReference type="STRING" id="210007.SMU_134"/>
<sequence>MSNFEKRNRKMAEKNIRKPKQERSIEKRNKILQVAKDLFSDKTYFNVTTNEIAKKADVSVGTLYAYFASKEDILTALLKRYNDFFLTTIFADINSQDSLDRFKKNPKEWLNVLINQLLAAEDKIFHAQIEMLAYAIPQAKALLEEHNNNLKNLTYKCLLYYSDQAANPSFKTLSLVVFDFISALVDELLYHEHTQEEAHQIKKTGIDSLDLIIKSYL</sequence>
<accession>Q8DWD0</accession>
<feature type="region of interest" description="Disordered" evidence="3">
    <location>
        <begin position="1"/>
        <end position="23"/>
    </location>
</feature>
<evidence type="ECO:0007829" key="7">
    <source>
        <dbReference type="PDB" id="3MVP"/>
    </source>
</evidence>
<gene>
    <name evidence="5" type="ordered locus">SMU_134</name>
</gene>
<evidence type="ECO:0000256" key="1">
    <source>
        <dbReference type="ARBA" id="ARBA00023125"/>
    </source>
</evidence>
<dbReference type="PANTHER" id="PTHR43479">
    <property type="entry name" value="ACREF/ENVCD OPERON REPRESSOR-RELATED"/>
    <property type="match status" value="1"/>
</dbReference>
<dbReference type="Proteomes" id="UP000002512">
    <property type="component" value="Chromosome"/>
</dbReference>
<evidence type="ECO:0000313" key="6">
    <source>
        <dbReference type="Proteomes" id="UP000002512"/>
    </source>
</evidence>
<name>Q8DWD0_STRMU</name>
<evidence type="ECO:0000256" key="2">
    <source>
        <dbReference type="PROSITE-ProRule" id="PRU00335"/>
    </source>
</evidence>
<dbReference type="EMBL" id="AE014133">
    <property type="protein sequence ID" value="AAN57913.1"/>
    <property type="molecule type" value="Genomic_DNA"/>
</dbReference>
<dbReference type="Pfam" id="PF22568">
    <property type="entry name" value="Tet_C_40"/>
    <property type="match status" value="1"/>
</dbReference>
<dbReference type="OrthoDB" id="268339at2"/>
<keyword evidence="6" id="KW-1185">Reference proteome</keyword>
<keyword evidence="7" id="KW-0002">3D-structure</keyword>
<dbReference type="PROSITE" id="PS50977">
    <property type="entry name" value="HTH_TETR_2"/>
    <property type="match status" value="1"/>
</dbReference>
<dbReference type="EvolutionaryTrace" id="Q8DWD0"/>
<dbReference type="AlphaFoldDB" id="Q8DWD0"/>
<dbReference type="InterPro" id="IPR009057">
    <property type="entry name" value="Homeodomain-like_sf"/>
</dbReference>
<dbReference type="SMR" id="Q8DWD0"/>
<dbReference type="PANTHER" id="PTHR43479:SF11">
    <property type="entry name" value="ACREF_ENVCD OPERON REPRESSOR-RELATED"/>
    <property type="match status" value="1"/>
</dbReference>
<dbReference type="PDB" id="3MVP">
    <property type="method" value="X-ray"/>
    <property type="resolution" value="1.85 A"/>
    <property type="chains" value="A/B=1-217"/>
</dbReference>
<evidence type="ECO:0000313" key="5">
    <source>
        <dbReference type="EMBL" id="AAN57913.1"/>
    </source>
</evidence>
<keyword evidence="1 2" id="KW-0238">DNA-binding</keyword>
<dbReference type="Gene3D" id="1.10.10.60">
    <property type="entry name" value="Homeodomain-like"/>
    <property type="match status" value="1"/>
</dbReference>
<dbReference type="KEGG" id="smu:SMU_134"/>
<feature type="domain" description="HTH tetR-type" evidence="4">
    <location>
        <begin position="25"/>
        <end position="85"/>
    </location>
</feature>
<dbReference type="PRINTS" id="PR00455">
    <property type="entry name" value="HTHTETR"/>
</dbReference>
<dbReference type="Gene3D" id="1.10.357.10">
    <property type="entry name" value="Tetracycline Repressor, domain 2"/>
    <property type="match status" value="1"/>
</dbReference>
<reference evidence="7" key="2">
    <citation type="submission" date="2010-05" db="PDB data bank">
        <title>The Crystal Structure of a TetR/AcrR transcriptional regulator from Streptococcus mutans to 1.85A.</title>
        <authorList>
            <person name="Stein A.J."/>
            <person name="Xu X."/>
            <person name="Cui H."/>
            <person name="Chin S."/>
            <person name="Savchenko A."/>
            <person name="Joachimiak A."/>
        </authorList>
    </citation>
    <scope>X-RAY CRYSTALLOGRAPHY (1.85 ANGSTROMS)</scope>
</reference>
<evidence type="ECO:0000259" key="4">
    <source>
        <dbReference type="PROSITE" id="PS50977"/>
    </source>
</evidence>
<dbReference type="SUPFAM" id="SSF46689">
    <property type="entry name" value="Homeodomain-like"/>
    <property type="match status" value="1"/>
</dbReference>
<dbReference type="PhylomeDB" id="Q8DWD0"/>
<dbReference type="PATRIC" id="fig|210007.7.peg.114"/>
<dbReference type="GO" id="GO:0003677">
    <property type="term" value="F:DNA binding"/>
    <property type="evidence" value="ECO:0007669"/>
    <property type="project" value="UniProtKB-UniRule"/>
</dbReference>
<dbReference type="InterPro" id="IPR050624">
    <property type="entry name" value="HTH-type_Tx_Regulator"/>
</dbReference>
<dbReference type="PDBsum" id="3MVP"/>
<dbReference type="eggNOG" id="COG1309">
    <property type="taxonomic scope" value="Bacteria"/>
</dbReference>